<dbReference type="PANTHER" id="PTHR11183">
    <property type="entry name" value="GLYCOGENIN SUBFAMILY MEMBER"/>
    <property type="match status" value="1"/>
</dbReference>
<organism evidence="2 3">
    <name type="scientific">Stachybotrys elegans</name>
    <dbReference type="NCBI Taxonomy" id="80388"/>
    <lineage>
        <taxon>Eukaryota</taxon>
        <taxon>Fungi</taxon>
        <taxon>Dikarya</taxon>
        <taxon>Ascomycota</taxon>
        <taxon>Pezizomycotina</taxon>
        <taxon>Sordariomycetes</taxon>
        <taxon>Hypocreomycetidae</taxon>
        <taxon>Hypocreales</taxon>
        <taxon>Stachybotryaceae</taxon>
        <taxon>Stachybotrys</taxon>
    </lineage>
</organism>
<dbReference type="GO" id="GO:0016740">
    <property type="term" value="F:transferase activity"/>
    <property type="evidence" value="ECO:0007669"/>
    <property type="project" value="UniProtKB-KW"/>
</dbReference>
<gene>
    <name evidence="2" type="ORF">B0I35DRAFT_479902</name>
</gene>
<dbReference type="EMBL" id="JAGPNK010000008">
    <property type="protein sequence ID" value="KAH7317130.1"/>
    <property type="molecule type" value="Genomic_DNA"/>
</dbReference>
<dbReference type="AlphaFoldDB" id="A0A8K0WQC6"/>
<dbReference type="Gene3D" id="3.90.550.10">
    <property type="entry name" value="Spore Coat Polysaccharide Biosynthesis Protein SpsA, Chain A"/>
    <property type="match status" value="1"/>
</dbReference>
<keyword evidence="3" id="KW-1185">Reference proteome</keyword>
<accession>A0A8K0WQC6</accession>
<evidence type="ECO:0000313" key="3">
    <source>
        <dbReference type="Proteomes" id="UP000813444"/>
    </source>
</evidence>
<sequence>MASSTVRLMFESFHAGKLVRLAIVVGAVLFLASFLLLYRDSAASLSPRPNALLANLRSDEPGIDWSAYAYTQYVTNSEYLCNSVMLFEALHRLGSKADRVLMYPSNMVDPGAVRGESSDARLVLKARDEFNVNLVPISIQHRDGSDPTWADSFTKLLAFNQTAYKRVLSLDSDSTILQHMDELFLLPPCPVAMPRAYWLFPDNPILSSQLMLIQPSATEFERIMDKIATSGRSDYDMEIVNDLYKDSAMVLPHRPYDLLTGEFGGDNHERYLGSDREEWDPVAVFNEAKFLHFSDWPVPKPWLPTPESTRLNKQPKCLLRDGVEDCTEQDLWNGFYKDFQSVLQSESVAA</sequence>
<dbReference type="Proteomes" id="UP000813444">
    <property type="component" value="Unassembled WGS sequence"/>
</dbReference>
<dbReference type="SUPFAM" id="SSF53448">
    <property type="entry name" value="Nucleotide-diphospho-sugar transferases"/>
    <property type="match status" value="1"/>
</dbReference>
<dbReference type="InterPro" id="IPR050587">
    <property type="entry name" value="GNT1/Glycosyltrans_8"/>
</dbReference>
<evidence type="ECO:0000313" key="2">
    <source>
        <dbReference type="EMBL" id="KAH7317130.1"/>
    </source>
</evidence>
<keyword evidence="2" id="KW-0808">Transferase</keyword>
<protein>
    <submittedName>
        <fullName evidence="2">Nucleotide-diphospho-sugar transferase</fullName>
    </submittedName>
</protein>
<keyword evidence="1" id="KW-0472">Membrane</keyword>
<dbReference type="OrthoDB" id="2014201at2759"/>
<name>A0A8K0WQC6_9HYPO</name>
<proteinExistence type="predicted"/>
<evidence type="ECO:0000256" key="1">
    <source>
        <dbReference type="SAM" id="Phobius"/>
    </source>
</evidence>
<keyword evidence="1" id="KW-1133">Transmembrane helix</keyword>
<keyword evidence="1" id="KW-0812">Transmembrane</keyword>
<reference evidence="2" key="1">
    <citation type="journal article" date="2021" name="Nat. Commun.">
        <title>Genetic determinants of endophytism in the Arabidopsis root mycobiome.</title>
        <authorList>
            <person name="Mesny F."/>
            <person name="Miyauchi S."/>
            <person name="Thiergart T."/>
            <person name="Pickel B."/>
            <person name="Atanasova L."/>
            <person name="Karlsson M."/>
            <person name="Huettel B."/>
            <person name="Barry K.W."/>
            <person name="Haridas S."/>
            <person name="Chen C."/>
            <person name="Bauer D."/>
            <person name="Andreopoulos W."/>
            <person name="Pangilinan J."/>
            <person name="LaButti K."/>
            <person name="Riley R."/>
            <person name="Lipzen A."/>
            <person name="Clum A."/>
            <person name="Drula E."/>
            <person name="Henrissat B."/>
            <person name="Kohler A."/>
            <person name="Grigoriev I.V."/>
            <person name="Martin F.M."/>
            <person name="Hacquard S."/>
        </authorList>
    </citation>
    <scope>NUCLEOTIDE SEQUENCE</scope>
    <source>
        <strain evidence="2">MPI-CAGE-CH-0235</strain>
    </source>
</reference>
<dbReference type="InterPro" id="IPR029044">
    <property type="entry name" value="Nucleotide-diphossugar_trans"/>
</dbReference>
<feature type="transmembrane region" description="Helical" evidence="1">
    <location>
        <begin position="18"/>
        <end position="38"/>
    </location>
</feature>
<comment type="caution">
    <text evidence="2">The sequence shown here is derived from an EMBL/GenBank/DDBJ whole genome shotgun (WGS) entry which is preliminary data.</text>
</comment>